<evidence type="ECO:0008006" key="2">
    <source>
        <dbReference type="Google" id="ProtNLM"/>
    </source>
</evidence>
<dbReference type="EMBL" id="BART01001006">
    <property type="protein sequence ID" value="GAG60337.1"/>
    <property type="molecule type" value="Genomic_DNA"/>
</dbReference>
<evidence type="ECO:0000313" key="1">
    <source>
        <dbReference type="EMBL" id="GAG60337.1"/>
    </source>
</evidence>
<name>X0ZQH5_9ZZZZ</name>
<accession>X0ZQH5</accession>
<proteinExistence type="predicted"/>
<organism evidence="1">
    <name type="scientific">marine sediment metagenome</name>
    <dbReference type="NCBI Taxonomy" id="412755"/>
    <lineage>
        <taxon>unclassified sequences</taxon>
        <taxon>metagenomes</taxon>
        <taxon>ecological metagenomes</taxon>
    </lineage>
</organism>
<dbReference type="AlphaFoldDB" id="X0ZQH5"/>
<reference evidence="1" key="1">
    <citation type="journal article" date="2014" name="Front. Microbiol.">
        <title>High frequency of phylogenetically diverse reductive dehalogenase-homologous genes in deep subseafloor sedimentary metagenomes.</title>
        <authorList>
            <person name="Kawai M."/>
            <person name="Futagami T."/>
            <person name="Toyoda A."/>
            <person name="Takaki Y."/>
            <person name="Nishi S."/>
            <person name="Hori S."/>
            <person name="Arai W."/>
            <person name="Tsubouchi T."/>
            <person name="Morono Y."/>
            <person name="Uchiyama I."/>
            <person name="Ito T."/>
            <person name="Fujiyama A."/>
            <person name="Inagaki F."/>
            <person name="Takami H."/>
        </authorList>
    </citation>
    <scope>NUCLEOTIDE SEQUENCE</scope>
    <source>
        <strain evidence="1">Expedition CK06-06</strain>
    </source>
</reference>
<gene>
    <name evidence="1" type="ORF">S01H4_03926</name>
</gene>
<protein>
    <recommendedName>
        <fullName evidence="2">Transposase IS4-like domain-containing protein</fullName>
    </recommendedName>
</protein>
<sequence>MNLEEIRNIGIEIYGKARKSKMLDSCYGMWVGVVDGHEQITSPYCKCPYCKSRIVTKKGGIKETQYYHEFTAFILAGPKISFILDIEPILPGEGEISSSYRLLSRVCKNYHKAFKIVIGDGLYLKETVFNLLEKHHKHTIAVLKEERRQLFEEANRLSLLSEPKTYRQGKTYYRVWDHLVEGCWDGYGKNVMVIVSEEATLKRVHSKDGKSFENRLDRANWMWVTNLPCPESEDPDDLKNTVRICHSRWQIENQCFNETVNMWNADHIYTQQ</sequence>
<comment type="caution">
    <text evidence="1">The sequence shown here is derived from an EMBL/GenBank/DDBJ whole genome shotgun (WGS) entry which is preliminary data.</text>
</comment>